<dbReference type="InterPro" id="IPR028978">
    <property type="entry name" value="Chorismate_lyase_/UTRA_dom_sf"/>
</dbReference>
<dbReference type="SMART" id="SM00866">
    <property type="entry name" value="UTRA"/>
    <property type="match status" value="1"/>
</dbReference>
<dbReference type="SMART" id="SM00345">
    <property type="entry name" value="HTH_GNTR"/>
    <property type="match status" value="1"/>
</dbReference>
<dbReference type="InterPro" id="IPR011663">
    <property type="entry name" value="UTRA"/>
</dbReference>
<dbReference type="InterPro" id="IPR036390">
    <property type="entry name" value="WH_DNA-bd_sf"/>
</dbReference>
<dbReference type="SUPFAM" id="SSF46785">
    <property type="entry name" value="Winged helix' DNA-binding domain"/>
    <property type="match status" value="1"/>
</dbReference>
<gene>
    <name evidence="5" type="ORF">CFK40_14305</name>
</gene>
<organism evidence="5 6">
    <name type="scientific">Virgibacillus necropolis</name>
    <dbReference type="NCBI Taxonomy" id="163877"/>
    <lineage>
        <taxon>Bacteria</taxon>
        <taxon>Bacillati</taxon>
        <taxon>Bacillota</taxon>
        <taxon>Bacilli</taxon>
        <taxon>Bacillales</taxon>
        <taxon>Bacillaceae</taxon>
        <taxon>Virgibacillus</taxon>
    </lineage>
</organism>
<keyword evidence="2" id="KW-0238">DNA-binding</keyword>
<protein>
    <submittedName>
        <fullName evidence="5">GntR family transcriptional regulator</fullName>
    </submittedName>
</protein>
<dbReference type="PANTHER" id="PTHR44846:SF1">
    <property type="entry name" value="MANNOSYL-D-GLYCERATE TRANSPORT_METABOLISM SYSTEM REPRESSOR MNGR-RELATED"/>
    <property type="match status" value="1"/>
</dbReference>
<sequence length="240" mass="27682">MSLEFDGPVPLHVQLKQILRDEIMNGYYKKKIPSERELMEHYSVSRTTVRMAVSMLVHEGILEKSHGKGTFISNVPVQDWLGSFSSFTETVKNMGMKPGSKLLYYGKKSIPEKIKQVLEVEEFYLIERLRFADDIPMAIEKHYYSTEIGNELEKYDLDSAVLYDVLESSLGINLWKAKQSITSGQAIEQDSKCLDIPESSSVLLSERLIYDPNGKPIEFLKSIFRPDMYSFNIEMMRTRE</sequence>
<dbReference type="InterPro" id="IPR036388">
    <property type="entry name" value="WH-like_DNA-bd_sf"/>
</dbReference>
<dbReference type="OrthoDB" id="9815017at2"/>
<dbReference type="Proteomes" id="UP000204391">
    <property type="component" value="Chromosome"/>
</dbReference>
<dbReference type="GO" id="GO:0045892">
    <property type="term" value="P:negative regulation of DNA-templated transcription"/>
    <property type="evidence" value="ECO:0007669"/>
    <property type="project" value="TreeGrafter"/>
</dbReference>
<dbReference type="PANTHER" id="PTHR44846">
    <property type="entry name" value="MANNOSYL-D-GLYCERATE TRANSPORT/METABOLISM SYSTEM REPRESSOR MNGR-RELATED"/>
    <property type="match status" value="1"/>
</dbReference>
<dbReference type="Gene3D" id="1.10.10.10">
    <property type="entry name" value="Winged helix-like DNA-binding domain superfamily/Winged helix DNA-binding domain"/>
    <property type="match status" value="1"/>
</dbReference>
<proteinExistence type="predicted"/>
<feature type="domain" description="HTH gntR-type" evidence="4">
    <location>
        <begin position="9"/>
        <end position="75"/>
    </location>
</feature>
<dbReference type="PROSITE" id="PS50949">
    <property type="entry name" value="HTH_GNTR"/>
    <property type="match status" value="1"/>
</dbReference>
<dbReference type="Gene3D" id="3.40.1410.10">
    <property type="entry name" value="Chorismate lyase-like"/>
    <property type="match status" value="1"/>
</dbReference>
<dbReference type="Pfam" id="PF00392">
    <property type="entry name" value="GntR"/>
    <property type="match status" value="1"/>
</dbReference>
<dbReference type="PRINTS" id="PR00035">
    <property type="entry name" value="HTHGNTR"/>
</dbReference>
<evidence type="ECO:0000256" key="2">
    <source>
        <dbReference type="ARBA" id="ARBA00023125"/>
    </source>
</evidence>
<dbReference type="Pfam" id="PF07702">
    <property type="entry name" value="UTRA"/>
    <property type="match status" value="1"/>
</dbReference>
<evidence type="ECO:0000259" key="4">
    <source>
        <dbReference type="PROSITE" id="PS50949"/>
    </source>
</evidence>
<evidence type="ECO:0000313" key="5">
    <source>
        <dbReference type="EMBL" id="ASN06107.1"/>
    </source>
</evidence>
<dbReference type="AlphaFoldDB" id="A0A221MEN4"/>
<dbReference type="KEGG" id="vne:CFK40_14305"/>
<evidence type="ECO:0000256" key="1">
    <source>
        <dbReference type="ARBA" id="ARBA00023015"/>
    </source>
</evidence>
<dbReference type="EMBL" id="CP022437">
    <property type="protein sequence ID" value="ASN06107.1"/>
    <property type="molecule type" value="Genomic_DNA"/>
</dbReference>
<dbReference type="InterPro" id="IPR000524">
    <property type="entry name" value="Tscrpt_reg_HTH_GntR"/>
</dbReference>
<dbReference type="SUPFAM" id="SSF64288">
    <property type="entry name" value="Chorismate lyase-like"/>
    <property type="match status" value="1"/>
</dbReference>
<keyword evidence="1" id="KW-0805">Transcription regulation</keyword>
<keyword evidence="6" id="KW-1185">Reference proteome</keyword>
<dbReference type="GO" id="GO:0003677">
    <property type="term" value="F:DNA binding"/>
    <property type="evidence" value="ECO:0007669"/>
    <property type="project" value="UniProtKB-KW"/>
</dbReference>
<evidence type="ECO:0000313" key="6">
    <source>
        <dbReference type="Proteomes" id="UP000204391"/>
    </source>
</evidence>
<dbReference type="GO" id="GO:0003700">
    <property type="term" value="F:DNA-binding transcription factor activity"/>
    <property type="evidence" value="ECO:0007669"/>
    <property type="project" value="InterPro"/>
</dbReference>
<reference evidence="5 6" key="1">
    <citation type="journal article" date="2003" name="Int. J. Syst. Evol. Microbiol.">
        <title>Virgibacillus carmonensis sp. nov., Virgibacillus necropolis sp. nov. and Virgibacillus picturae sp. nov., three novel species isolated from deteriorated mural paintings, transfer of the species of the genus salibacillus to Virgibacillus, as Virgibacillus marismortui comb. nov. and Virgibacillus salexigens comb. nov., and emended description of the genus Virgibacillus.</title>
        <authorList>
            <person name="Heyrman J."/>
            <person name="Logan N.A."/>
            <person name="Busse H.J."/>
            <person name="Balcaen A."/>
            <person name="Lebbe L."/>
            <person name="Rodriguez-Diaz M."/>
            <person name="Swings J."/>
            <person name="De Vos P."/>
        </authorList>
    </citation>
    <scope>NUCLEOTIDE SEQUENCE [LARGE SCALE GENOMIC DNA]</scope>
    <source>
        <strain evidence="5 6">LMG 19488</strain>
    </source>
</reference>
<dbReference type="InterPro" id="IPR050679">
    <property type="entry name" value="Bact_HTH_transcr_reg"/>
</dbReference>
<keyword evidence="3" id="KW-0804">Transcription</keyword>
<dbReference type="RefSeq" id="WP_089532978.1">
    <property type="nucleotide sequence ID" value="NZ_CP022437.1"/>
</dbReference>
<name>A0A221MEN4_9BACI</name>
<evidence type="ECO:0000256" key="3">
    <source>
        <dbReference type="ARBA" id="ARBA00023163"/>
    </source>
</evidence>
<accession>A0A221MEN4</accession>
<dbReference type="CDD" id="cd07377">
    <property type="entry name" value="WHTH_GntR"/>
    <property type="match status" value="1"/>
</dbReference>